<dbReference type="SUPFAM" id="SSF53850">
    <property type="entry name" value="Periplasmic binding protein-like II"/>
    <property type="match status" value="1"/>
</dbReference>
<dbReference type="Gene3D" id="3.40.190.10">
    <property type="entry name" value="Periplasmic binding protein-like II"/>
    <property type="match status" value="2"/>
</dbReference>
<reference evidence="6" key="1">
    <citation type="submission" date="2020-10" db="EMBL/GenBank/DDBJ databases">
        <authorList>
            <person name="Gilroy R."/>
        </authorList>
    </citation>
    <scope>NUCLEOTIDE SEQUENCE</scope>
    <source>
        <strain evidence="6">CHK178-757</strain>
    </source>
</reference>
<dbReference type="SUPFAM" id="SSF46785">
    <property type="entry name" value="Winged helix' DNA-binding domain"/>
    <property type="match status" value="1"/>
</dbReference>
<dbReference type="PANTHER" id="PTHR30346">
    <property type="entry name" value="TRANSCRIPTIONAL DUAL REGULATOR HCAR-RELATED"/>
    <property type="match status" value="1"/>
</dbReference>
<dbReference type="PANTHER" id="PTHR30346:SF0">
    <property type="entry name" value="HCA OPERON TRANSCRIPTIONAL ACTIVATOR HCAR"/>
    <property type="match status" value="1"/>
</dbReference>
<feature type="domain" description="HTH lysR-type" evidence="5">
    <location>
        <begin position="4"/>
        <end position="61"/>
    </location>
</feature>
<dbReference type="EMBL" id="DVIT01000011">
    <property type="protein sequence ID" value="HIS46384.1"/>
    <property type="molecule type" value="Genomic_DNA"/>
</dbReference>
<dbReference type="Gene3D" id="1.10.10.10">
    <property type="entry name" value="Winged helix-like DNA-binding domain superfamily/Winged helix DNA-binding domain"/>
    <property type="match status" value="1"/>
</dbReference>
<evidence type="ECO:0000313" key="7">
    <source>
        <dbReference type="Proteomes" id="UP000823927"/>
    </source>
</evidence>
<evidence type="ECO:0000256" key="3">
    <source>
        <dbReference type="ARBA" id="ARBA00023125"/>
    </source>
</evidence>
<protein>
    <submittedName>
        <fullName evidence="6">LysR family transcriptional regulator</fullName>
    </submittedName>
</protein>
<gene>
    <name evidence="6" type="ORF">IAB46_02310</name>
</gene>
<dbReference type="Proteomes" id="UP000823927">
    <property type="component" value="Unassembled WGS sequence"/>
</dbReference>
<evidence type="ECO:0000256" key="1">
    <source>
        <dbReference type="ARBA" id="ARBA00009437"/>
    </source>
</evidence>
<dbReference type="InterPro" id="IPR036388">
    <property type="entry name" value="WH-like_DNA-bd_sf"/>
</dbReference>
<evidence type="ECO:0000313" key="6">
    <source>
        <dbReference type="EMBL" id="HIS46384.1"/>
    </source>
</evidence>
<evidence type="ECO:0000256" key="4">
    <source>
        <dbReference type="ARBA" id="ARBA00023163"/>
    </source>
</evidence>
<keyword evidence="3" id="KW-0238">DNA-binding</keyword>
<dbReference type="PRINTS" id="PR00039">
    <property type="entry name" value="HTHLYSR"/>
</dbReference>
<keyword evidence="4" id="KW-0804">Transcription</keyword>
<name>A0A9D1F2N4_9FIRM</name>
<dbReference type="GO" id="GO:0003677">
    <property type="term" value="F:DNA binding"/>
    <property type="evidence" value="ECO:0007669"/>
    <property type="project" value="UniProtKB-KW"/>
</dbReference>
<dbReference type="AlphaFoldDB" id="A0A9D1F2N4"/>
<dbReference type="InterPro" id="IPR000847">
    <property type="entry name" value="LysR_HTH_N"/>
</dbReference>
<evidence type="ECO:0000256" key="2">
    <source>
        <dbReference type="ARBA" id="ARBA00023015"/>
    </source>
</evidence>
<dbReference type="Pfam" id="PF00126">
    <property type="entry name" value="HTH_1"/>
    <property type="match status" value="1"/>
</dbReference>
<proteinExistence type="inferred from homology"/>
<organism evidence="6 7">
    <name type="scientific">Candidatus Scybalocola faecigallinarum</name>
    <dbReference type="NCBI Taxonomy" id="2840941"/>
    <lineage>
        <taxon>Bacteria</taxon>
        <taxon>Bacillati</taxon>
        <taxon>Bacillota</taxon>
        <taxon>Clostridia</taxon>
        <taxon>Lachnospirales</taxon>
        <taxon>Lachnospiraceae</taxon>
        <taxon>Lachnospiraceae incertae sedis</taxon>
        <taxon>Candidatus Scybalocola (ex Gilroy et al. 2021)</taxon>
    </lineage>
</organism>
<dbReference type="InterPro" id="IPR036390">
    <property type="entry name" value="WH_DNA-bd_sf"/>
</dbReference>
<reference evidence="6" key="2">
    <citation type="journal article" date="2021" name="PeerJ">
        <title>Extensive microbial diversity within the chicken gut microbiome revealed by metagenomics and culture.</title>
        <authorList>
            <person name="Gilroy R."/>
            <person name="Ravi A."/>
            <person name="Getino M."/>
            <person name="Pursley I."/>
            <person name="Horton D.L."/>
            <person name="Alikhan N.F."/>
            <person name="Baker D."/>
            <person name="Gharbi K."/>
            <person name="Hall N."/>
            <person name="Watson M."/>
            <person name="Adriaenssens E.M."/>
            <person name="Foster-Nyarko E."/>
            <person name="Jarju S."/>
            <person name="Secka A."/>
            <person name="Antonio M."/>
            <person name="Oren A."/>
            <person name="Chaudhuri R.R."/>
            <person name="La Ragione R."/>
            <person name="Hildebrand F."/>
            <person name="Pallen M.J."/>
        </authorList>
    </citation>
    <scope>NUCLEOTIDE SEQUENCE</scope>
    <source>
        <strain evidence="6">CHK178-757</strain>
    </source>
</reference>
<dbReference type="Pfam" id="PF03466">
    <property type="entry name" value="LysR_substrate"/>
    <property type="match status" value="1"/>
</dbReference>
<dbReference type="PROSITE" id="PS50931">
    <property type="entry name" value="HTH_LYSR"/>
    <property type="match status" value="1"/>
</dbReference>
<comment type="similarity">
    <text evidence="1">Belongs to the LysR transcriptional regulatory family.</text>
</comment>
<dbReference type="CDD" id="cd08414">
    <property type="entry name" value="PBP2_LTTR_aromatics_like"/>
    <property type="match status" value="1"/>
</dbReference>
<comment type="caution">
    <text evidence="6">The sequence shown here is derived from an EMBL/GenBank/DDBJ whole genome shotgun (WGS) entry which is preliminary data.</text>
</comment>
<accession>A0A9D1F2N4</accession>
<keyword evidence="2" id="KW-0805">Transcription regulation</keyword>
<evidence type="ECO:0000259" key="5">
    <source>
        <dbReference type="PROSITE" id="PS50931"/>
    </source>
</evidence>
<sequence length="308" mass="35660">MYKINFQQMQYFLSVAEKLNFTEAAKSLYISQPSLSKQISLLEEELGFPLFFRNKRMVRLTPAGEVLEQRWKQLMTDLELSVEEAVKANASYAGEVKVGMINSIAVQKYIEPIFSRFSEEYPQVLLSFESYSFKELREKLLGGDLDIIFTFYFDFDFQLNDDIEWKRVEEMRLCLVVPKSNPLSERDDLTLADVKNEPFILISPSDSPSGVNRIIDLCRSYGFQPNVKKYVPNISSLAFSIVNGNGIAIHSDRDLFENDDRLRFYPIPDRNHDSDLIAVWRRKNDSAGLKAIIELIRAYDGTDERLNR</sequence>
<dbReference type="FunFam" id="1.10.10.10:FF:000001">
    <property type="entry name" value="LysR family transcriptional regulator"/>
    <property type="match status" value="1"/>
</dbReference>
<dbReference type="InterPro" id="IPR005119">
    <property type="entry name" value="LysR_subst-bd"/>
</dbReference>
<dbReference type="GO" id="GO:0003700">
    <property type="term" value="F:DNA-binding transcription factor activity"/>
    <property type="evidence" value="ECO:0007669"/>
    <property type="project" value="InterPro"/>
</dbReference>
<dbReference type="GO" id="GO:0032993">
    <property type="term" value="C:protein-DNA complex"/>
    <property type="evidence" value="ECO:0007669"/>
    <property type="project" value="TreeGrafter"/>
</dbReference>